<accession>A0A512PCC4</accession>
<proteinExistence type="predicted"/>
<dbReference type="InterPro" id="IPR051531">
    <property type="entry name" value="N-acetyltransferase"/>
</dbReference>
<dbReference type="RefSeq" id="WP_146952618.1">
    <property type="nucleotide sequence ID" value="NZ_BAABBJ010000003.1"/>
</dbReference>
<dbReference type="EMBL" id="BKAL01000004">
    <property type="protein sequence ID" value="GEP68859.1"/>
    <property type="molecule type" value="Genomic_DNA"/>
</dbReference>
<comment type="caution">
    <text evidence="2">The sequence shown here is derived from an EMBL/GenBank/DDBJ whole genome shotgun (WGS) entry which is preliminary data.</text>
</comment>
<name>A0A512PCC4_9CELL</name>
<evidence type="ECO:0000313" key="2">
    <source>
        <dbReference type="EMBL" id="GEP68859.1"/>
    </source>
</evidence>
<dbReference type="AlphaFoldDB" id="A0A512PCC4"/>
<dbReference type="Gene3D" id="3.40.630.30">
    <property type="match status" value="1"/>
</dbReference>
<organism evidence="2 3">
    <name type="scientific">Cellulomonas soli</name>
    <dbReference type="NCBI Taxonomy" id="931535"/>
    <lineage>
        <taxon>Bacteria</taxon>
        <taxon>Bacillati</taxon>
        <taxon>Actinomycetota</taxon>
        <taxon>Actinomycetes</taxon>
        <taxon>Micrococcales</taxon>
        <taxon>Cellulomonadaceae</taxon>
        <taxon>Cellulomonas</taxon>
    </lineage>
</organism>
<dbReference type="SUPFAM" id="SSF55729">
    <property type="entry name" value="Acyl-CoA N-acyltransferases (Nat)"/>
    <property type="match status" value="1"/>
</dbReference>
<protein>
    <submittedName>
        <fullName evidence="2">N-acetyltransferase</fullName>
    </submittedName>
</protein>
<dbReference type="PROSITE" id="PS51186">
    <property type="entry name" value="GNAT"/>
    <property type="match status" value="1"/>
</dbReference>
<dbReference type="OrthoDB" id="9132139at2"/>
<keyword evidence="3" id="KW-1185">Reference proteome</keyword>
<reference evidence="2 3" key="1">
    <citation type="submission" date="2019-07" db="EMBL/GenBank/DDBJ databases">
        <title>Whole genome shotgun sequence of Cellulomonas soli NBRC 109434.</title>
        <authorList>
            <person name="Hosoyama A."/>
            <person name="Uohara A."/>
            <person name="Ohji S."/>
            <person name="Ichikawa N."/>
        </authorList>
    </citation>
    <scope>NUCLEOTIDE SEQUENCE [LARGE SCALE GENOMIC DNA]</scope>
    <source>
        <strain evidence="2 3">NBRC 109434</strain>
    </source>
</reference>
<feature type="domain" description="N-acetyltransferase" evidence="1">
    <location>
        <begin position="16"/>
        <end position="184"/>
    </location>
</feature>
<sequence>MPTLDDLPWPVATSRLTLRRATAADARAVWAYRRLPAVAEWMTSLAGDETDFAVSFSTPDRLRPTLVVEHRGRVVGDLKLDIEDAWGQTEVVEQARGTQAELGWAFDPAVQGSGLATEAAARLLDLCFGPLGLRRVTAVCFADNVPSWRLMERLGMRREAALVADSLHRSGRWLDSYVYAILAEERPSGL</sequence>
<dbReference type="Proteomes" id="UP000321798">
    <property type="component" value="Unassembled WGS sequence"/>
</dbReference>
<dbReference type="InterPro" id="IPR016181">
    <property type="entry name" value="Acyl_CoA_acyltransferase"/>
</dbReference>
<evidence type="ECO:0000313" key="3">
    <source>
        <dbReference type="Proteomes" id="UP000321798"/>
    </source>
</evidence>
<dbReference type="PANTHER" id="PTHR43792">
    <property type="entry name" value="GNAT FAMILY, PUTATIVE (AFU_ORTHOLOGUE AFUA_3G00765)-RELATED-RELATED"/>
    <property type="match status" value="1"/>
</dbReference>
<gene>
    <name evidence="2" type="ORF">CSO01_15740</name>
</gene>
<dbReference type="Pfam" id="PF13302">
    <property type="entry name" value="Acetyltransf_3"/>
    <property type="match status" value="1"/>
</dbReference>
<dbReference type="InterPro" id="IPR000182">
    <property type="entry name" value="GNAT_dom"/>
</dbReference>
<dbReference type="PANTHER" id="PTHR43792:SF1">
    <property type="entry name" value="N-ACETYLTRANSFERASE DOMAIN-CONTAINING PROTEIN"/>
    <property type="match status" value="1"/>
</dbReference>
<dbReference type="GO" id="GO:0016747">
    <property type="term" value="F:acyltransferase activity, transferring groups other than amino-acyl groups"/>
    <property type="evidence" value="ECO:0007669"/>
    <property type="project" value="InterPro"/>
</dbReference>
<keyword evidence="2" id="KW-0808">Transferase</keyword>
<evidence type="ECO:0000259" key="1">
    <source>
        <dbReference type="PROSITE" id="PS51186"/>
    </source>
</evidence>